<dbReference type="Pfam" id="PF04773">
    <property type="entry name" value="FecR"/>
    <property type="match status" value="1"/>
</dbReference>
<protein>
    <submittedName>
        <fullName evidence="3">FecR domain-containing protein</fullName>
    </submittedName>
</protein>
<evidence type="ECO:0000313" key="3">
    <source>
        <dbReference type="EMBL" id="WEK35155.1"/>
    </source>
</evidence>
<feature type="domain" description="Protein FecR C-terminal" evidence="2">
    <location>
        <begin position="338"/>
        <end position="407"/>
    </location>
</feature>
<organism evidence="3 4">
    <name type="scientific">Candidatus Pseudobacter hemicellulosilyticus</name>
    <dbReference type="NCBI Taxonomy" id="3121375"/>
    <lineage>
        <taxon>Bacteria</taxon>
        <taxon>Pseudomonadati</taxon>
        <taxon>Bacteroidota</taxon>
        <taxon>Chitinophagia</taxon>
        <taxon>Chitinophagales</taxon>
        <taxon>Chitinophagaceae</taxon>
        <taxon>Pseudobacter</taxon>
    </lineage>
</organism>
<reference evidence="3" key="1">
    <citation type="submission" date="2023-03" db="EMBL/GenBank/DDBJ databases">
        <title>Andean soil-derived lignocellulolytic bacterial consortium as a source of novel taxa and putative plastic-active enzymes.</title>
        <authorList>
            <person name="Diaz-Garcia L."/>
            <person name="Chuvochina M."/>
            <person name="Feuerriegel G."/>
            <person name="Bunk B."/>
            <person name="Sproer C."/>
            <person name="Streit W.R."/>
            <person name="Rodriguez L.M."/>
            <person name="Overmann J."/>
            <person name="Jimenez D.J."/>
        </authorList>
    </citation>
    <scope>NUCLEOTIDE SEQUENCE</scope>
    <source>
        <strain evidence="3">MAG 7</strain>
    </source>
</reference>
<dbReference type="FunFam" id="2.60.120.1440:FF:000001">
    <property type="entry name" value="Putative anti-sigma factor"/>
    <property type="match status" value="1"/>
</dbReference>
<dbReference type="Proteomes" id="UP001220610">
    <property type="component" value="Chromosome"/>
</dbReference>
<sequence>MTALQELYATWAAGNASTAQQQELMRLLALPEHKELAMQLIARAVESEGTADTPGLRLGQERLDLLLQSILVAETQQAEAPVVPLRRFRWLKYAAAIVLLAGAATWAWNRFSGPSAEELAREFAAIPPGRDRAVLTLSDGSTILLDSAATGALAQEGHVLISKTTTGAIVYDAKAGAADEVMMNTMSTPRGGQYQLTLPDGTKAWLNAASSIRYPTVFKGDKRVVEITGEAYFEVAKDKTRPFYVSIHKQAAIEVTGTSFNVNAYSDEASINTTLVEGAVRVHSGDGLSGSTGDQVILKPGQQARLNQPAGTSSGHSAGIAVENADIEKVIAWKKGLFNFEGSTVREAMKQLSRWYDIEIRFDKQAIAKGLPNDLLAGGIRRDLSLGNVVELLTALGLHFRMEEGRRLVLLP</sequence>
<proteinExistence type="predicted"/>
<dbReference type="Pfam" id="PF16344">
    <property type="entry name" value="FecR_C"/>
    <property type="match status" value="1"/>
</dbReference>
<evidence type="ECO:0000259" key="2">
    <source>
        <dbReference type="Pfam" id="PF16344"/>
    </source>
</evidence>
<dbReference type="EMBL" id="CP119311">
    <property type="protein sequence ID" value="WEK35155.1"/>
    <property type="molecule type" value="Genomic_DNA"/>
</dbReference>
<dbReference type="InterPro" id="IPR032508">
    <property type="entry name" value="FecR_C"/>
</dbReference>
<dbReference type="InterPro" id="IPR006860">
    <property type="entry name" value="FecR"/>
</dbReference>
<feature type="domain" description="FecR protein" evidence="1">
    <location>
        <begin position="185"/>
        <end position="281"/>
    </location>
</feature>
<dbReference type="Gene3D" id="2.60.120.1440">
    <property type="match status" value="1"/>
</dbReference>
<dbReference type="PANTHER" id="PTHR30273:SF2">
    <property type="entry name" value="PROTEIN FECR"/>
    <property type="match status" value="1"/>
</dbReference>
<dbReference type="InterPro" id="IPR012373">
    <property type="entry name" value="Ferrdict_sens_TM"/>
</dbReference>
<accession>A0AAJ5WR05</accession>
<gene>
    <name evidence="3" type="ORF">P0Y53_21915</name>
</gene>
<name>A0AAJ5WR05_9BACT</name>
<dbReference type="GO" id="GO:0016989">
    <property type="term" value="F:sigma factor antagonist activity"/>
    <property type="evidence" value="ECO:0007669"/>
    <property type="project" value="TreeGrafter"/>
</dbReference>
<dbReference type="AlphaFoldDB" id="A0AAJ5WR05"/>
<dbReference type="Gene3D" id="3.55.50.30">
    <property type="match status" value="1"/>
</dbReference>
<evidence type="ECO:0000259" key="1">
    <source>
        <dbReference type="Pfam" id="PF04773"/>
    </source>
</evidence>
<dbReference type="PANTHER" id="PTHR30273">
    <property type="entry name" value="PERIPLASMIC SIGNAL SENSOR AND SIGMA FACTOR ACTIVATOR FECR-RELATED"/>
    <property type="match status" value="1"/>
</dbReference>
<evidence type="ECO:0000313" key="4">
    <source>
        <dbReference type="Proteomes" id="UP001220610"/>
    </source>
</evidence>